<dbReference type="STRING" id="1123281.SAMN02745180_02830"/>
<proteinExistence type="predicted"/>
<sequence>MKEIYLQQQEKYLNIIGTLKIGLTIFNMYLGNWMLFTTPTDRNLRTIKFWRKTLSHYTKNQFIEENEDLPYFGFSKVFIFNNEI</sequence>
<gene>
    <name evidence="2" type="ORF">SAMN02745180_02830</name>
</gene>
<keyword evidence="1" id="KW-0812">Transmembrane</keyword>
<feature type="transmembrane region" description="Helical" evidence="1">
    <location>
        <begin position="12"/>
        <end position="30"/>
    </location>
</feature>
<name>A0A1M5Z8K0_9FIRM</name>
<keyword evidence="3" id="KW-1185">Reference proteome</keyword>
<evidence type="ECO:0000313" key="3">
    <source>
        <dbReference type="Proteomes" id="UP000184389"/>
    </source>
</evidence>
<keyword evidence="1" id="KW-1133">Transmembrane helix</keyword>
<dbReference type="AlphaFoldDB" id="A0A1M5Z8K0"/>
<evidence type="ECO:0000313" key="2">
    <source>
        <dbReference type="EMBL" id="SHI20233.1"/>
    </source>
</evidence>
<protein>
    <submittedName>
        <fullName evidence="2">Uncharacterized protein</fullName>
    </submittedName>
</protein>
<evidence type="ECO:0000256" key="1">
    <source>
        <dbReference type="SAM" id="Phobius"/>
    </source>
</evidence>
<dbReference type="Proteomes" id="UP000184389">
    <property type="component" value="Unassembled WGS sequence"/>
</dbReference>
<dbReference type="OrthoDB" id="1902458at2"/>
<reference evidence="2 3" key="1">
    <citation type="submission" date="2016-11" db="EMBL/GenBank/DDBJ databases">
        <authorList>
            <person name="Jaros S."/>
            <person name="Januszkiewicz K."/>
            <person name="Wedrychowicz H."/>
        </authorList>
    </citation>
    <scope>NUCLEOTIDE SEQUENCE [LARGE SCALE GENOMIC DNA]</scope>
    <source>
        <strain evidence="2 3">DSM 13106</strain>
    </source>
</reference>
<dbReference type="EMBL" id="FQXR01000023">
    <property type="protein sequence ID" value="SHI20233.1"/>
    <property type="molecule type" value="Genomic_DNA"/>
</dbReference>
<accession>A0A1M5Z8K0</accession>
<keyword evidence="1" id="KW-0472">Membrane</keyword>
<organism evidence="2 3">
    <name type="scientific">Sporanaerobacter acetigenes DSM 13106</name>
    <dbReference type="NCBI Taxonomy" id="1123281"/>
    <lineage>
        <taxon>Bacteria</taxon>
        <taxon>Bacillati</taxon>
        <taxon>Bacillota</taxon>
        <taxon>Tissierellia</taxon>
        <taxon>Tissierellales</taxon>
        <taxon>Sporanaerobacteraceae</taxon>
        <taxon>Sporanaerobacter</taxon>
    </lineage>
</organism>
<dbReference type="RefSeq" id="WP_143147178.1">
    <property type="nucleotide sequence ID" value="NZ_FQXR01000023.1"/>
</dbReference>